<dbReference type="EMBL" id="AKWZ02000006">
    <property type="protein sequence ID" value="EPG74868.1"/>
    <property type="molecule type" value="Genomic_DNA"/>
</dbReference>
<keyword evidence="2" id="KW-1185">Reference proteome</keyword>
<dbReference type="AlphaFoldDB" id="S3V061"/>
<dbReference type="RefSeq" id="WP_016548941.1">
    <property type="nucleotide sequence ID" value="NZ_AKWZ02000006.1"/>
</dbReference>
<evidence type="ECO:0000313" key="1">
    <source>
        <dbReference type="EMBL" id="EPG74868.1"/>
    </source>
</evidence>
<dbReference type="OrthoDB" id="138803at2"/>
<evidence type="ECO:0000313" key="2">
    <source>
        <dbReference type="Proteomes" id="UP000014540"/>
    </source>
</evidence>
<organism evidence="1 2">
    <name type="scientific">Leptospira fainei serovar Hurstbridge str. BUT 6</name>
    <dbReference type="NCBI Taxonomy" id="1193011"/>
    <lineage>
        <taxon>Bacteria</taxon>
        <taxon>Pseudomonadati</taxon>
        <taxon>Spirochaetota</taxon>
        <taxon>Spirochaetia</taxon>
        <taxon>Leptospirales</taxon>
        <taxon>Leptospiraceae</taxon>
        <taxon>Leptospira</taxon>
    </lineage>
</organism>
<sequence>MDYRILNRLFGSPAIRLLKKDNAPFILYFLEKYFRDSGRNFVPFEELKILLRHELENIREVHDLSLYREAEVYISEWVGENFLYRRIRSSEGNEEIILEPTSELEKVFSWIEDLRSLNEREAIGTESRFFSVLNKLKEIVEESVSDPKEKIKQLELKRDVLDEQIGKLKLGDEVSIFPSERIRSQYVYARKEALALLSDFRQVEGNFNEITKLIHKKYLDVAQKGEILQFALDGDQELLQSEQGRSFQAFWDFLRSEKSQEKFESILDSLYLLKDVIALDDRKFFRNFRRNLREAGSRVNGVVSRMSEQLKKSLVERTLRENRRSKELISEIKNIVIERRFDYDNENFHSMEEIEIRLPMERPLWTGDPVDAFKSIQISNDEEESLSIDFLESIRGVDLEIYENRILSLLRSYPEITLEKVLDTFPDDIGFESLVAYVWIAARGENHFLDDVETFLCFPSLKSSGDQKLSAYRVPKGIYRVGTDG</sequence>
<dbReference type="Pfam" id="PF11855">
    <property type="entry name" value="DUF3375"/>
    <property type="match status" value="1"/>
</dbReference>
<gene>
    <name evidence="1" type="ORF">LEP1GSC058_1639</name>
</gene>
<dbReference type="InterPro" id="IPR021804">
    <property type="entry name" value="DUF3375"/>
</dbReference>
<protein>
    <submittedName>
        <fullName evidence="1">PF11855 family protein</fullName>
    </submittedName>
</protein>
<dbReference type="Proteomes" id="UP000014540">
    <property type="component" value="Unassembled WGS sequence"/>
</dbReference>
<proteinExistence type="predicted"/>
<accession>S3V061</accession>
<dbReference type="STRING" id="1193011.LEP1GSC058_1639"/>
<reference evidence="1" key="1">
    <citation type="submission" date="2013-04" db="EMBL/GenBank/DDBJ databases">
        <authorList>
            <person name="Harkins D.M."/>
            <person name="Durkin A.S."/>
            <person name="Selengut J.D."/>
            <person name="Sanka R."/>
            <person name="DePew J."/>
            <person name="Purushe J."/>
            <person name="Ahmed A."/>
            <person name="van der Linden H."/>
            <person name="Goris M.G.A."/>
            <person name="Hartskeerl R.A."/>
            <person name="Vinetz J.M."/>
            <person name="Sutton G.G."/>
            <person name="Nelson W.C."/>
            <person name="Fouts D.E."/>
        </authorList>
    </citation>
    <scope>NUCLEOTIDE SEQUENCE [LARGE SCALE GENOMIC DNA]</scope>
    <source>
        <strain evidence="1">BUT 6</strain>
    </source>
</reference>
<name>S3V061_9LEPT</name>
<comment type="caution">
    <text evidence="1">The sequence shown here is derived from an EMBL/GenBank/DDBJ whole genome shotgun (WGS) entry which is preliminary data.</text>
</comment>